<dbReference type="NCBIfam" id="TIGR02050">
    <property type="entry name" value="gshA_cyan_rel"/>
    <property type="match status" value="1"/>
</dbReference>
<evidence type="ECO:0000256" key="2">
    <source>
        <dbReference type="ARBA" id="ARBA00022741"/>
    </source>
</evidence>
<evidence type="ECO:0000256" key="3">
    <source>
        <dbReference type="ARBA" id="ARBA00022840"/>
    </source>
</evidence>
<dbReference type="GO" id="GO:0042398">
    <property type="term" value="P:modified amino acid biosynthetic process"/>
    <property type="evidence" value="ECO:0007669"/>
    <property type="project" value="InterPro"/>
</dbReference>
<dbReference type="Proteomes" id="UP000279306">
    <property type="component" value="Chromosome"/>
</dbReference>
<comment type="function">
    <text evidence="5">ATP-dependent carboxylate-amine ligase which exhibits weak glutamate--cysteine ligase activity.</text>
</comment>
<name>A0A3S4TEV7_MYCAU</name>
<keyword evidence="7" id="KW-1185">Reference proteome</keyword>
<dbReference type="Pfam" id="PF04107">
    <property type="entry name" value="GCS2"/>
    <property type="match status" value="1"/>
</dbReference>
<dbReference type="EMBL" id="LR134356">
    <property type="protein sequence ID" value="VEG57632.1"/>
    <property type="molecule type" value="Genomic_DNA"/>
</dbReference>
<proteinExistence type="inferred from homology"/>
<reference evidence="6 7" key="1">
    <citation type="submission" date="2018-12" db="EMBL/GenBank/DDBJ databases">
        <authorList>
            <consortium name="Pathogen Informatics"/>
        </authorList>
    </citation>
    <scope>NUCLEOTIDE SEQUENCE [LARGE SCALE GENOMIC DNA]</scope>
    <source>
        <strain evidence="6 7">NCTC10437</strain>
    </source>
</reference>
<protein>
    <recommendedName>
        <fullName evidence="5">Putative glutamate--cysteine ligase 2</fullName>
        <ecNumber evidence="5">6.3.2.2</ecNumber>
    </recommendedName>
    <alternativeName>
        <fullName evidence="5">Gamma-glutamylcysteine synthetase 2</fullName>
        <shortName evidence="5">GCS 2</shortName>
        <shortName evidence="5">Gamma-GCS 2</shortName>
    </alternativeName>
</protein>
<dbReference type="InterPro" id="IPR014746">
    <property type="entry name" value="Gln_synth/guanido_kin_cat_dom"/>
</dbReference>
<dbReference type="Gene3D" id="3.30.590.20">
    <property type="match status" value="1"/>
</dbReference>
<dbReference type="STRING" id="1791.GCA_001049355_02869"/>
<dbReference type="GO" id="GO:0004357">
    <property type="term" value="F:glutamate-cysteine ligase activity"/>
    <property type="evidence" value="ECO:0007669"/>
    <property type="project" value="UniProtKB-EC"/>
</dbReference>
<keyword evidence="2 5" id="KW-0547">Nucleotide-binding</keyword>
<keyword evidence="1 5" id="KW-0436">Ligase</keyword>
<evidence type="ECO:0000313" key="6">
    <source>
        <dbReference type="EMBL" id="VEG57632.1"/>
    </source>
</evidence>
<accession>A0A3S4TEV7</accession>
<evidence type="ECO:0000256" key="5">
    <source>
        <dbReference type="HAMAP-Rule" id="MF_01609"/>
    </source>
</evidence>
<dbReference type="InterPro" id="IPR006336">
    <property type="entry name" value="GCS2"/>
</dbReference>
<dbReference type="PANTHER" id="PTHR36510:SF1">
    <property type="entry name" value="GLUTAMATE--CYSTEINE LIGASE 2-RELATED"/>
    <property type="match status" value="1"/>
</dbReference>
<dbReference type="SUPFAM" id="SSF55931">
    <property type="entry name" value="Glutamine synthetase/guanido kinase"/>
    <property type="match status" value="1"/>
</dbReference>
<comment type="similarity">
    <text evidence="5">Belongs to the glutamate--cysteine ligase type 2 family. YbdK subfamily.</text>
</comment>
<dbReference type="GO" id="GO:0005524">
    <property type="term" value="F:ATP binding"/>
    <property type="evidence" value="ECO:0007669"/>
    <property type="project" value="UniProtKB-KW"/>
</dbReference>
<comment type="catalytic activity">
    <reaction evidence="4 5">
        <text>L-cysteine + L-glutamate + ATP = gamma-L-glutamyl-L-cysteine + ADP + phosphate + H(+)</text>
        <dbReference type="Rhea" id="RHEA:13285"/>
        <dbReference type="ChEBI" id="CHEBI:15378"/>
        <dbReference type="ChEBI" id="CHEBI:29985"/>
        <dbReference type="ChEBI" id="CHEBI:30616"/>
        <dbReference type="ChEBI" id="CHEBI:35235"/>
        <dbReference type="ChEBI" id="CHEBI:43474"/>
        <dbReference type="ChEBI" id="CHEBI:58173"/>
        <dbReference type="ChEBI" id="CHEBI:456216"/>
        <dbReference type="EC" id="6.3.2.2"/>
    </reaction>
</comment>
<dbReference type="InterPro" id="IPR011793">
    <property type="entry name" value="YbdK"/>
</dbReference>
<dbReference type="InterPro" id="IPR050141">
    <property type="entry name" value="GCL_type2/YbdK_subfam"/>
</dbReference>
<evidence type="ECO:0000256" key="1">
    <source>
        <dbReference type="ARBA" id="ARBA00022598"/>
    </source>
</evidence>
<evidence type="ECO:0000313" key="7">
    <source>
        <dbReference type="Proteomes" id="UP000279306"/>
    </source>
</evidence>
<dbReference type="NCBIfam" id="NF010041">
    <property type="entry name" value="PRK13517.1-1"/>
    <property type="match status" value="1"/>
</dbReference>
<dbReference type="AlphaFoldDB" id="A0A3S4TEV7"/>
<sequence length="365" mass="39791">MTDTPTLGVEEEFLLVDPESGAPVALNREVAARAADQDVDLQLELTSCQVETATGVIDSTSQLREQLVRLRRVVANSADQAGARLLAVGLPPTLPHDFPITDTPRYNDIGERFGMIAHEQGICGCHVHVEVPDRDAAIRVSNRLRPWLPTLLALTANSAIYRNADTGHASWRSVLWARWPSAGPPPHFESAADFDAAVQMLCHTEVIRDDGMVYWDVRPSANFPTVEVRVADVPATVAETVLFAALVRGCVMTLLDEERRGEPVLPLAPHVLKAAYWKAARDGIDGNGVDLEHHVAAPMLTLLHGLVEHVRPALEQSGDYELVTTELARIAAAGNGAVRQRRAWQRRHDIGDVLAEVAATTLETP</sequence>
<dbReference type="KEGG" id="mauu:NCTC10437_04645"/>
<dbReference type="RefSeq" id="WP_048632758.1">
    <property type="nucleotide sequence ID" value="NZ_CVQQ01000008.1"/>
</dbReference>
<dbReference type="PANTHER" id="PTHR36510">
    <property type="entry name" value="GLUTAMATE--CYSTEINE LIGASE 2-RELATED"/>
    <property type="match status" value="1"/>
</dbReference>
<dbReference type="EC" id="6.3.2.2" evidence="5"/>
<gene>
    <name evidence="6" type="primary">ybdK_2</name>
    <name evidence="6" type="ORF">NCTC10437_04645</name>
</gene>
<keyword evidence="3 5" id="KW-0067">ATP-binding</keyword>
<evidence type="ECO:0000256" key="4">
    <source>
        <dbReference type="ARBA" id="ARBA00048819"/>
    </source>
</evidence>
<dbReference type="HAMAP" id="MF_01609">
    <property type="entry name" value="Glu_cys_ligase_2"/>
    <property type="match status" value="1"/>
</dbReference>
<dbReference type="OrthoDB" id="9803842at2"/>
<organism evidence="6 7">
    <name type="scientific">Mycolicibacterium aurum</name>
    <name type="common">Mycobacterium aurum</name>
    <dbReference type="NCBI Taxonomy" id="1791"/>
    <lineage>
        <taxon>Bacteria</taxon>
        <taxon>Bacillati</taxon>
        <taxon>Actinomycetota</taxon>
        <taxon>Actinomycetes</taxon>
        <taxon>Mycobacteriales</taxon>
        <taxon>Mycobacteriaceae</taxon>
        <taxon>Mycolicibacterium</taxon>
    </lineage>
</organism>